<dbReference type="EMBL" id="JAEIJD010000006">
    <property type="protein sequence ID" value="MBI6629988.1"/>
    <property type="molecule type" value="Genomic_DNA"/>
</dbReference>
<proteinExistence type="predicted"/>
<dbReference type="Proteomes" id="UP000613255">
    <property type="component" value="Unassembled WGS sequence"/>
</dbReference>
<comment type="caution">
    <text evidence="1">The sequence shown here is derived from an EMBL/GenBank/DDBJ whole genome shotgun (WGS) entry which is preliminary data.</text>
</comment>
<evidence type="ECO:0000313" key="2">
    <source>
        <dbReference type="Proteomes" id="UP000613255"/>
    </source>
</evidence>
<dbReference type="RefSeq" id="WP_198686017.1">
    <property type="nucleotide sequence ID" value="NZ_JAEIJD010000006.1"/>
</dbReference>
<accession>A0A934HKX3</accession>
<gene>
    <name evidence="1" type="ORF">JAO82_08835</name>
</gene>
<reference evidence="1" key="1">
    <citation type="submission" date="2020-12" db="EMBL/GenBank/DDBJ databases">
        <title>Pontibaca salina gen. nov., sp. nov., isolated from marine sediment.</title>
        <authorList>
            <person name="Bo J."/>
            <person name="Wang S."/>
            <person name="Song X."/>
            <person name="Du Z."/>
        </authorList>
    </citation>
    <scope>NUCLEOTIDE SEQUENCE</scope>
    <source>
        <strain evidence="1">S1109L</strain>
    </source>
</reference>
<organism evidence="1 2">
    <name type="scientific">Pontibaca salina</name>
    <dbReference type="NCBI Taxonomy" id="2795731"/>
    <lineage>
        <taxon>Bacteria</taxon>
        <taxon>Pseudomonadati</taxon>
        <taxon>Pseudomonadota</taxon>
        <taxon>Alphaproteobacteria</taxon>
        <taxon>Rhodobacterales</taxon>
        <taxon>Roseobacteraceae</taxon>
        <taxon>Pontibaca</taxon>
    </lineage>
</organism>
<name>A0A934HKX3_9RHOB</name>
<keyword evidence="2" id="KW-1185">Reference proteome</keyword>
<evidence type="ECO:0000313" key="1">
    <source>
        <dbReference type="EMBL" id="MBI6629988.1"/>
    </source>
</evidence>
<sequence length="107" mass="11977">MLWSDTKDSKALIWCEDHGDLAFYRRPKGGTGPTLDAGDWVQFELSMEQDLRRARNPRMMVEGAFSDLADRLLADASESARQSDPGSFAKAEIISFHDRCQKIGRAG</sequence>
<protein>
    <submittedName>
        <fullName evidence="1">Uncharacterized protein</fullName>
    </submittedName>
</protein>
<dbReference type="AlphaFoldDB" id="A0A934HKX3"/>